<evidence type="ECO:0000256" key="5">
    <source>
        <dbReference type="ARBA" id="ARBA00023157"/>
    </source>
</evidence>
<dbReference type="Pfam" id="PF07732">
    <property type="entry name" value="Cu-oxidase_3"/>
    <property type="match status" value="1"/>
</dbReference>
<feature type="domain" description="Plastocyanin-like" evidence="10">
    <location>
        <begin position="533"/>
        <end position="650"/>
    </location>
</feature>
<dbReference type="Pfam" id="PF07731">
    <property type="entry name" value="Cu-oxidase_2"/>
    <property type="match status" value="1"/>
</dbReference>
<feature type="domain" description="Plastocyanin-like" evidence="11">
    <location>
        <begin position="159"/>
        <end position="271"/>
    </location>
</feature>
<dbReference type="InterPro" id="IPR033138">
    <property type="entry name" value="Cu_oxidase_CS"/>
</dbReference>
<gene>
    <name evidence="12" type="ORF">Q8F55_008117</name>
</gene>
<feature type="signal peptide" evidence="8">
    <location>
        <begin position="1"/>
        <end position="15"/>
    </location>
</feature>
<evidence type="ECO:0000313" key="12">
    <source>
        <dbReference type="EMBL" id="KAL1406418.1"/>
    </source>
</evidence>
<dbReference type="PROSITE" id="PS00079">
    <property type="entry name" value="MULTICOPPER_OXIDASE1"/>
    <property type="match status" value="1"/>
</dbReference>
<evidence type="ECO:0000256" key="3">
    <source>
        <dbReference type="ARBA" id="ARBA00023002"/>
    </source>
</evidence>
<feature type="domain" description="Plastocyanin-like" evidence="9">
    <location>
        <begin position="279"/>
        <end position="440"/>
    </location>
</feature>
<keyword evidence="4" id="KW-0186">Copper</keyword>
<evidence type="ECO:0000256" key="7">
    <source>
        <dbReference type="SAM" id="MobiDB-lite"/>
    </source>
</evidence>
<feature type="compositionally biased region" description="Basic and acidic residues" evidence="7">
    <location>
        <begin position="115"/>
        <end position="124"/>
    </location>
</feature>
<dbReference type="PANTHER" id="PTHR11709:SF414">
    <property type="entry name" value="ADR239WP"/>
    <property type="match status" value="1"/>
</dbReference>
<evidence type="ECO:0008006" key="14">
    <source>
        <dbReference type="Google" id="ProtNLM"/>
    </source>
</evidence>
<evidence type="ECO:0000313" key="13">
    <source>
        <dbReference type="Proteomes" id="UP001565368"/>
    </source>
</evidence>
<dbReference type="InterPro" id="IPR045087">
    <property type="entry name" value="Cu-oxidase_fam"/>
</dbReference>
<dbReference type="InterPro" id="IPR011707">
    <property type="entry name" value="Cu-oxidase-like_N"/>
</dbReference>
<dbReference type="InterPro" id="IPR001117">
    <property type="entry name" value="Cu-oxidase_2nd"/>
</dbReference>
<keyword evidence="8" id="KW-0732">Signal</keyword>
<keyword evidence="13" id="KW-1185">Reference proteome</keyword>
<accession>A0ABR3PVD7</accession>
<dbReference type="GeneID" id="95989160"/>
<dbReference type="RefSeq" id="XP_069206362.1">
    <property type="nucleotide sequence ID" value="XM_069356521.1"/>
</dbReference>
<protein>
    <recommendedName>
        <fullName evidence="14">Laccase</fullName>
    </recommendedName>
</protein>
<dbReference type="Proteomes" id="UP001565368">
    <property type="component" value="Unassembled WGS sequence"/>
</dbReference>
<keyword evidence="3" id="KW-0560">Oxidoreductase</keyword>
<dbReference type="InterPro" id="IPR008972">
    <property type="entry name" value="Cupredoxin"/>
</dbReference>
<keyword evidence="6" id="KW-0325">Glycoprotein</keyword>
<feature type="chain" id="PRO_5045870848" description="Laccase" evidence="8">
    <location>
        <begin position="16"/>
        <end position="745"/>
    </location>
</feature>
<dbReference type="Gene3D" id="2.60.40.420">
    <property type="entry name" value="Cupredoxins - blue copper proteins"/>
    <property type="match status" value="3"/>
</dbReference>
<proteinExistence type="inferred from homology"/>
<evidence type="ECO:0000259" key="10">
    <source>
        <dbReference type="Pfam" id="PF07731"/>
    </source>
</evidence>
<evidence type="ECO:0000256" key="1">
    <source>
        <dbReference type="ARBA" id="ARBA00010609"/>
    </source>
</evidence>
<evidence type="ECO:0000256" key="4">
    <source>
        <dbReference type="ARBA" id="ARBA00023008"/>
    </source>
</evidence>
<organism evidence="12 13">
    <name type="scientific">Vanrija albida</name>
    <dbReference type="NCBI Taxonomy" id="181172"/>
    <lineage>
        <taxon>Eukaryota</taxon>
        <taxon>Fungi</taxon>
        <taxon>Dikarya</taxon>
        <taxon>Basidiomycota</taxon>
        <taxon>Agaricomycotina</taxon>
        <taxon>Tremellomycetes</taxon>
        <taxon>Trichosporonales</taxon>
        <taxon>Trichosporonaceae</taxon>
        <taxon>Vanrija</taxon>
    </lineage>
</organism>
<comment type="caution">
    <text evidence="12">The sequence shown here is derived from an EMBL/GenBank/DDBJ whole genome shotgun (WGS) entry which is preliminary data.</text>
</comment>
<feature type="region of interest" description="Disordered" evidence="7">
    <location>
        <begin position="107"/>
        <end position="150"/>
    </location>
</feature>
<keyword evidence="5" id="KW-1015">Disulfide bond</keyword>
<reference evidence="12 13" key="1">
    <citation type="submission" date="2023-08" db="EMBL/GenBank/DDBJ databases">
        <title>Annotated Genome Sequence of Vanrija albida AlHP1.</title>
        <authorList>
            <person name="Herzog R."/>
        </authorList>
    </citation>
    <scope>NUCLEOTIDE SEQUENCE [LARGE SCALE GENOMIC DNA]</scope>
    <source>
        <strain evidence="12 13">AlHP1</strain>
    </source>
</reference>
<evidence type="ECO:0000256" key="6">
    <source>
        <dbReference type="ARBA" id="ARBA00023180"/>
    </source>
</evidence>
<dbReference type="InterPro" id="IPR011706">
    <property type="entry name" value="Cu-oxidase_C"/>
</dbReference>
<evidence type="ECO:0000256" key="2">
    <source>
        <dbReference type="ARBA" id="ARBA00022723"/>
    </source>
</evidence>
<dbReference type="EMBL" id="JBBXJM010000006">
    <property type="protein sequence ID" value="KAL1406418.1"/>
    <property type="molecule type" value="Genomic_DNA"/>
</dbReference>
<dbReference type="Pfam" id="PF00394">
    <property type="entry name" value="Cu-oxidase"/>
    <property type="match status" value="1"/>
</dbReference>
<keyword evidence="2" id="KW-0479">Metal-binding</keyword>
<dbReference type="PANTHER" id="PTHR11709">
    <property type="entry name" value="MULTI-COPPER OXIDASE"/>
    <property type="match status" value="1"/>
</dbReference>
<comment type="similarity">
    <text evidence="1">Belongs to the multicopper oxidase family.</text>
</comment>
<feature type="compositionally biased region" description="Basic residues" evidence="7">
    <location>
        <begin position="125"/>
        <end position="149"/>
    </location>
</feature>
<sequence>MLLLPALYLLAVAAAQAPTPTTPPLAAGTASVPPAFPPIPLPPGPVAVPPLLPAPHPPLGVFWPVAQPPLPALTASAPSFAVTLCAGKGRGRRAGYGYDGDGGDDGDDGAYGDNGDDHDHDRGHAHAHAHAHGHHHGGHHHGGHHHHTPTTRTYNLTITYAAGDPDGFARRLTTFNGLFPGPTIEALQGDTIEVTVHNGIDTPQAIHWHGMEQRHTNYMDGVPGFTQCPIPPGGAFTYRFVASAAGTYFYHSHYGNTMSDGLFGALVVHSPHEERYDADYVLFASDWNDDQSALILDAISDVRKGYRGLPVVAMPDAITVNGVGQVDCATVQAGVECRHKEPYELRLPAGAGVRLRIINPGGHAMVRVSIDGHELEVVEADGTALVPFKTKEVPVNNGQRYSVVVELDREPDTAAYIRVNAATNCQNPLVKFTGLGVLRYTVDGVPATAVPEHDPWPDLADPQTTPCADFDDALLVPALAEDAPADTCAAAQLDSHSGVFLEPVSNTPFLALAFNNTPYINYINSPFFSELKDGRELNASNVPSVTFNSDGTADLIINLLDPQPLAHPFHLHGRPFYIVARGNGTITTADIPNLTLNLANPIRRDSLTITPGTWVILRLKLDDPGVWALHCHIGWHLAVGKMAAVVVRPRELGSQVPPAEWDALCAGTDVGEIGPRGLFNERVPPQARRSLEFDTRAAAGDWRLRSERIKRWFQHVAPPQNEHAARQAQWERWVSEALVAAHPEA</sequence>
<evidence type="ECO:0000259" key="9">
    <source>
        <dbReference type="Pfam" id="PF00394"/>
    </source>
</evidence>
<name>A0ABR3PVD7_9TREE</name>
<dbReference type="SUPFAM" id="SSF49503">
    <property type="entry name" value="Cupredoxins"/>
    <property type="match status" value="3"/>
</dbReference>
<evidence type="ECO:0000256" key="8">
    <source>
        <dbReference type="SAM" id="SignalP"/>
    </source>
</evidence>
<evidence type="ECO:0000259" key="11">
    <source>
        <dbReference type="Pfam" id="PF07732"/>
    </source>
</evidence>
<dbReference type="CDD" id="cd13857">
    <property type="entry name" value="CuRO_1_Diphenol_Ox"/>
    <property type="match status" value="1"/>
</dbReference>